<evidence type="ECO:0000256" key="2">
    <source>
        <dbReference type="ARBA" id="ARBA00008816"/>
    </source>
</evidence>
<evidence type="ECO:0000259" key="7">
    <source>
        <dbReference type="SMART" id="SM00014"/>
    </source>
</evidence>
<dbReference type="SUPFAM" id="SSF48317">
    <property type="entry name" value="Acid phosphatase/Vanadium-dependent haloperoxidase"/>
    <property type="match status" value="1"/>
</dbReference>
<dbReference type="AlphaFoldDB" id="A0ABD2NQN4"/>
<accession>A0ABD2NQN4</accession>
<evidence type="ECO:0000256" key="6">
    <source>
        <dbReference type="SAM" id="Phobius"/>
    </source>
</evidence>
<name>A0ABD2NQN4_9CUCU</name>
<proteinExistence type="inferred from homology"/>
<sequence>MKFLSENAVEIMVRIILMVLFRYYDKAEPFMRQIQPEEVWLYKYPVTGSYVPSPILWCICIFFPTISFILLYIFDKGSRRDCCSAISGITLAFSINAFLTSIIKILVGRPRPDFVNRCFPNEIGTDFTKCTGSIANVHDGRRSFPSGHSSFSFVVMVFMSLLFSRRLNIWNTEHLRGLKLVACIFPILLLLVLLLVGLVTITIIIKM</sequence>
<gene>
    <name evidence="8" type="ORF">HHI36_004172</name>
</gene>
<dbReference type="PANTHER" id="PTHR10165">
    <property type="entry name" value="LIPID PHOSPHATE PHOSPHATASE"/>
    <property type="match status" value="1"/>
</dbReference>
<evidence type="ECO:0000256" key="3">
    <source>
        <dbReference type="ARBA" id="ARBA00022692"/>
    </source>
</evidence>
<comment type="caution">
    <text evidence="8">The sequence shown here is derived from an EMBL/GenBank/DDBJ whole genome shotgun (WGS) entry which is preliminary data.</text>
</comment>
<feature type="transmembrane region" description="Helical" evidence="6">
    <location>
        <begin position="150"/>
        <end position="168"/>
    </location>
</feature>
<evidence type="ECO:0000313" key="9">
    <source>
        <dbReference type="Proteomes" id="UP001516400"/>
    </source>
</evidence>
<dbReference type="Proteomes" id="UP001516400">
    <property type="component" value="Unassembled WGS sequence"/>
</dbReference>
<dbReference type="InterPro" id="IPR043216">
    <property type="entry name" value="PAP-like"/>
</dbReference>
<protein>
    <recommendedName>
        <fullName evidence="7">Phosphatidic acid phosphatase type 2/haloperoxidase domain-containing protein</fullName>
    </recommendedName>
</protein>
<keyword evidence="5 6" id="KW-0472">Membrane</keyword>
<dbReference type="PANTHER" id="PTHR10165:SF35">
    <property type="entry name" value="RE23632P"/>
    <property type="match status" value="1"/>
</dbReference>
<feature type="transmembrane region" description="Helical" evidence="6">
    <location>
        <begin position="7"/>
        <end position="24"/>
    </location>
</feature>
<evidence type="ECO:0000256" key="4">
    <source>
        <dbReference type="ARBA" id="ARBA00022989"/>
    </source>
</evidence>
<reference evidence="8 9" key="1">
    <citation type="journal article" date="2021" name="BMC Biol.">
        <title>Horizontally acquired antibacterial genes associated with adaptive radiation of ladybird beetles.</title>
        <authorList>
            <person name="Li H.S."/>
            <person name="Tang X.F."/>
            <person name="Huang Y.H."/>
            <person name="Xu Z.Y."/>
            <person name="Chen M.L."/>
            <person name="Du X.Y."/>
            <person name="Qiu B.Y."/>
            <person name="Chen P.T."/>
            <person name="Zhang W."/>
            <person name="Slipinski A."/>
            <person name="Escalona H.E."/>
            <person name="Waterhouse R.M."/>
            <person name="Zwick A."/>
            <person name="Pang H."/>
        </authorList>
    </citation>
    <scope>NUCLEOTIDE SEQUENCE [LARGE SCALE GENOMIC DNA]</scope>
    <source>
        <strain evidence="8">SYSU2018</strain>
    </source>
</reference>
<comment type="subcellular location">
    <subcellularLocation>
        <location evidence="1">Membrane</location>
        <topology evidence="1">Multi-pass membrane protein</topology>
    </subcellularLocation>
</comment>
<keyword evidence="3 6" id="KW-0812">Transmembrane</keyword>
<keyword evidence="9" id="KW-1185">Reference proteome</keyword>
<organism evidence="8 9">
    <name type="scientific">Cryptolaemus montrouzieri</name>
    <dbReference type="NCBI Taxonomy" id="559131"/>
    <lineage>
        <taxon>Eukaryota</taxon>
        <taxon>Metazoa</taxon>
        <taxon>Ecdysozoa</taxon>
        <taxon>Arthropoda</taxon>
        <taxon>Hexapoda</taxon>
        <taxon>Insecta</taxon>
        <taxon>Pterygota</taxon>
        <taxon>Neoptera</taxon>
        <taxon>Endopterygota</taxon>
        <taxon>Coleoptera</taxon>
        <taxon>Polyphaga</taxon>
        <taxon>Cucujiformia</taxon>
        <taxon>Coccinelloidea</taxon>
        <taxon>Coccinellidae</taxon>
        <taxon>Scymninae</taxon>
        <taxon>Scymnini</taxon>
        <taxon>Cryptolaemus</taxon>
    </lineage>
</organism>
<feature type="domain" description="Phosphatidic acid phosphatase type 2/haloperoxidase" evidence="7">
    <location>
        <begin position="86"/>
        <end position="205"/>
    </location>
</feature>
<evidence type="ECO:0000313" key="8">
    <source>
        <dbReference type="EMBL" id="KAL3280945.1"/>
    </source>
</evidence>
<dbReference type="EMBL" id="JABFTP020000144">
    <property type="protein sequence ID" value="KAL3280945.1"/>
    <property type="molecule type" value="Genomic_DNA"/>
</dbReference>
<dbReference type="GO" id="GO:0016020">
    <property type="term" value="C:membrane"/>
    <property type="evidence" value="ECO:0007669"/>
    <property type="project" value="UniProtKB-SubCell"/>
</dbReference>
<dbReference type="Pfam" id="PF01569">
    <property type="entry name" value="PAP2"/>
    <property type="match status" value="1"/>
</dbReference>
<feature type="transmembrane region" description="Helical" evidence="6">
    <location>
        <begin position="180"/>
        <end position="205"/>
    </location>
</feature>
<evidence type="ECO:0000256" key="1">
    <source>
        <dbReference type="ARBA" id="ARBA00004141"/>
    </source>
</evidence>
<feature type="transmembrane region" description="Helical" evidence="6">
    <location>
        <begin position="54"/>
        <end position="74"/>
    </location>
</feature>
<dbReference type="InterPro" id="IPR036938">
    <property type="entry name" value="PAP2/HPO_sf"/>
</dbReference>
<dbReference type="InterPro" id="IPR000326">
    <property type="entry name" value="PAP2/HPO"/>
</dbReference>
<keyword evidence="4 6" id="KW-1133">Transmembrane helix</keyword>
<dbReference type="SMART" id="SM00014">
    <property type="entry name" value="acidPPc"/>
    <property type="match status" value="1"/>
</dbReference>
<feature type="transmembrane region" description="Helical" evidence="6">
    <location>
        <begin position="86"/>
        <end position="107"/>
    </location>
</feature>
<evidence type="ECO:0000256" key="5">
    <source>
        <dbReference type="ARBA" id="ARBA00023136"/>
    </source>
</evidence>
<dbReference type="Gene3D" id="1.20.144.10">
    <property type="entry name" value="Phosphatidic acid phosphatase type 2/haloperoxidase"/>
    <property type="match status" value="1"/>
</dbReference>
<comment type="similarity">
    <text evidence="2">Belongs to the PA-phosphatase related phosphoesterase family.</text>
</comment>